<comment type="caution">
    <text evidence="1">The sequence shown here is derived from an EMBL/GenBank/DDBJ whole genome shotgun (WGS) entry which is preliminary data.</text>
</comment>
<accession>A0A396RVJ9</accession>
<sequence>MPPAALAEHLKDGFPDPDDIGWMRGLFPGATDKERAEWNAIQDWVKACTDTGTARVRAEIIAMGQGAPSLGDRTYPPPLCAAVADLPPPKGMAKDWNAYLTAHQEAGRAFAIFFHGAKLGFESAPFDPAWANEDARMLMHATVREQVYRKAMSWPVDGPKLEPAVWQAFRRRLTLAVTQEDAKNTAMLETYVAEHGWPTISRVGQRASGAAWLLVQHADLDPAFQLKALRLMEPLVSKGEVSKSDYAYLYDRVMLKIAGTQRYGTQMTCKDGELVPEPLEAGVEVDAARAEMGLNPIADYQKMMDEGFAPCPTN</sequence>
<gene>
    <name evidence="1" type="ORF">D1610_09700</name>
</gene>
<name>A0A396RVJ9_9SPHN</name>
<dbReference type="Pfam" id="PF20329">
    <property type="entry name" value="DUF6624"/>
    <property type="match status" value="1"/>
</dbReference>
<organism evidence="1 2">
    <name type="scientific">Sphingomonas gilva</name>
    <dbReference type="NCBI Taxonomy" id="2305907"/>
    <lineage>
        <taxon>Bacteria</taxon>
        <taxon>Pseudomonadati</taxon>
        <taxon>Pseudomonadota</taxon>
        <taxon>Alphaproteobacteria</taxon>
        <taxon>Sphingomonadales</taxon>
        <taxon>Sphingomonadaceae</taxon>
        <taxon>Sphingomonas</taxon>
    </lineage>
</organism>
<dbReference type="Proteomes" id="UP000266693">
    <property type="component" value="Unassembled WGS sequence"/>
</dbReference>
<dbReference type="AlphaFoldDB" id="A0A396RVJ9"/>
<dbReference type="InterPro" id="IPR046732">
    <property type="entry name" value="DUF6624"/>
</dbReference>
<keyword evidence="2" id="KW-1185">Reference proteome</keyword>
<proteinExistence type="predicted"/>
<evidence type="ECO:0000313" key="1">
    <source>
        <dbReference type="EMBL" id="RHW17701.1"/>
    </source>
</evidence>
<dbReference type="OrthoDB" id="7446297at2"/>
<evidence type="ECO:0000313" key="2">
    <source>
        <dbReference type="Proteomes" id="UP000266693"/>
    </source>
</evidence>
<protein>
    <submittedName>
        <fullName evidence="1">Uncharacterized protein</fullName>
    </submittedName>
</protein>
<dbReference type="EMBL" id="QWLV01000003">
    <property type="protein sequence ID" value="RHW17701.1"/>
    <property type="molecule type" value="Genomic_DNA"/>
</dbReference>
<reference evidence="1 2" key="1">
    <citation type="submission" date="2018-08" db="EMBL/GenBank/DDBJ databases">
        <title>The multiple taxonomic identification of Sphingomonas gilva.</title>
        <authorList>
            <person name="Zhu D."/>
            <person name="Zheng S."/>
        </authorList>
    </citation>
    <scope>NUCLEOTIDE SEQUENCE [LARGE SCALE GENOMIC DNA]</scope>
    <source>
        <strain evidence="1 2">ZDH117</strain>
    </source>
</reference>